<dbReference type="PROSITE" id="PS51819">
    <property type="entry name" value="VOC"/>
    <property type="match status" value="1"/>
</dbReference>
<accession>A0ABU7JAB7</accession>
<dbReference type="SUPFAM" id="SSF54593">
    <property type="entry name" value="Glyoxalase/Bleomycin resistance protein/Dihydroxybiphenyl dioxygenase"/>
    <property type="match status" value="2"/>
</dbReference>
<dbReference type="RefSeq" id="WP_330129980.1">
    <property type="nucleotide sequence ID" value="NZ_JAUHLI010000018.1"/>
</dbReference>
<evidence type="ECO:0000313" key="3">
    <source>
        <dbReference type="Proteomes" id="UP001336314"/>
    </source>
</evidence>
<comment type="caution">
    <text evidence="2">The sequence shown here is derived from an EMBL/GenBank/DDBJ whole genome shotgun (WGS) entry which is preliminary data.</text>
</comment>
<sequence>MTFKISAFQEAIAIVNDFAPMMTLLCEYGGWQELHRGQVEPGLLRAWQLFPEANAEEIVLGNTGIDSGYLRLIRFSNLSQSVMRANDLSWDYGGTFDFNLRIKSMESLQPALSRLGWRGASEPVEFFLGSSRVKEWLAINQSHIRFAFIERVSPPLQGWEHMQPISQIFNSSQIVQDFTKSMAFYQDILGFQCVVQSGNLTEQPGPNVLGIPFERAHTEPYQLAILQPDGEMRGSIELVCFEQTKGKDYTQGNTPPNLGMLGIRFPVQGIEQLEQHLLKHQVPMPVTLSKLELAPYGLVQLLAIQTPDGAWLEFYEPCL</sequence>
<organism evidence="2 3">
    <name type="scientific">Alkalimonas cellulosilytica</name>
    <dbReference type="NCBI Taxonomy" id="3058395"/>
    <lineage>
        <taxon>Bacteria</taxon>
        <taxon>Pseudomonadati</taxon>
        <taxon>Pseudomonadota</taxon>
        <taxon>Gammaproteobacteria</taxon>
        <taxon>Alkalimonas</taxon>
    </lineage>
</organism>
<reference evidence="2 3" key="1">
    <citation type="submission" date="2023-07" db="EMBL/GenBank/DDBJ databases">
        <title>Alkalimonas sp., MEB108 novel, alkaliphilic bacterium isolated from Lonar Lake, India.</title>
        <authorList>
            <person name="Joshi A."/>
            <person name="Thite S."/>
        </authorList>
    </citation>
    <scope>NUCLEOTIDE SEQUENCE [LARGE SCALE GENOMIC DNA]</scope>
    <source>
        <strain evidence="2 3">MEB108</strain>
    </source>
</reference>
<dbReference type="EMBL" id="JAUHLI010000018">
    <property type="protein sequence ID" value="MEE2002932.1"/>
    <property type="molecule type" value="Genomic_DNA"/>
</dbReference>
<name>A0ABU7JAB7_9GAMM</name>
<keyword evidence="3" id="KW-1185">Reference proteome</keyword>
<feature type="domain" description="VOC" evidence="1">
    <location>
        <begin position="164"/>
        <end position="317"/>
    </location>
</feature>
<protein>
    <submittedName>
        <fullName evidence="2">VOC family protein</fullName>
    </submittedName>
</protein>
<proteinExistence type="predicted"/>
<dbReference type="InterPro" id="IPR029068">
    <property type="entry name" value="Glyas_Bleomycin-R_OHBP_Dase"/>
</dbReference>
<gene>
    <name evidence="2" type="ORF">QWY20_15855</name>
</gene>
<dbReference type="Proteomes" id="UP001336314">
    <property type="component" value="Unassembled WGS sequence"/>
</dbReference>
<dbReference type="InterPro" id="IPR037523">
    <property type="entry name" value="VOC_core"/>
</dbReference>
<evidence type="ECO:0000259" key="1">
    <source>
        <dbReference type="PROSITE" id="PS51819"/>
    </source>
</evidence>
<dbReference type="Gene3D" id="3.10.180.10">
    <property type="entry name" value="2,3-Dihydroxybiphenyl 1,2-Dioxygenase, domain 1"/>
    <property type="match status" value="1"/>
</dbReference>
<evidence type="ECO:0000313" key="2">
    <source>
        <dbReference type="EMBL" id="MEE2002932.1"/>
    </source>
</evidence>